<proteinExistence type="predicted"/>
<feature type="domain" description="Response regulatory" evidence="3">
    <location>
        <begin position="10"/>
        <end position="125"/>
    </location>
</feature>
<evidence type="ECO:0000256" key="1">
    <source>
        <dbReference type="ARBA" id="ARBA00022553"/>
    </source>
</evidence>
<gene>
    <name evidence="4" type="ORF">Q8A70_27510</name>
</gene>
<protein>
    <submittedName>
        <fullName evidence="4">Response regulator</fullName>
    </submittedName>
</protein>
<dbReference type="PANTHER" id="PTHR44591:SF25">
    <property type="entry name" value="CHEMOTAXIS TWO-COMPONENT RESPONSE REGULATOR"/>
    <property type="match status" value="1"/>
</dbReference>
<dbReference type="RefSeq" id="WP_379961869.1">
    <property type="nucleotide sequence ID" value="NZ_JAUYVI010000012.1"/>
</dbReference>
<evidence type="ECO:0000313" key="4">
    <source>
        <dbReference type="EMBL" id="MDQ7251464.1"/>
    </source>
</evidence>
<feature type="modified residue" description="4-aspartylphosphate" evidence="2">
    <location>
        <position position="59"/>
    </location>
</feature>
<keyword evidence="1 2" id="KW-0597">Phosphoprotein</keyword>
<dbReference type="PROSITE" id="PS50110">
    <property type="entry name" value="RESPONSE_REGULATORY"/>
    <property type="match status" value="1"/>
</dbReference>
<dbReference type="SUPFAM" id="SSF52172">
    <property type="entry name" value="CheY-like"/>
    <property type="match status" value="1"/>
</dbReference>
<dbReference type="EMBL" id="JAUYVI010000012">
    <property type="protein sequence ID" value="MDQ7251464.1"/>
    <property type="molecule type" value="Genomic_DNA"/>
</dbReference>
<name>A0ABU0YUU1_9PROT</name>
<evidence type="ECO:0000259" key="3">
    <source>
        <dbReference type="PROSITE" id="PS50110"/>
    </source>
</evidence>
<dbReference type="Pfam" id="PF00072">
    <property type="entry name" value="Response_reg"/>
    <property type="match status" value="1"/>
</dbReference>
<organism evidence="4 5">
    <name type="scientific">Dongia sedimenti</name>
    <dbReference type="NCBI Taxonomy" id="3064282"/>
    <lineage>
        <taxon>Bacteria</taxon>
        <taxon>Pseudomonadati</taxon>
        <taxon>Pseudomonadota</taxon>
        <taxon>Alphaproteobacteria</taxon>
        <taxon>Rhodospirillales</taxon>
        <taxon>Dongiaceae</taxon>
        <taxon>Dongia</taxon>
    </lineage>
</organism>
<dbReference type="InterPro" id="IPR011006">
    <property type="entry name" value="CheY-like_superfamily"/>
</dbReference>
<evidence type="ECO:0000313" key="5">
    <source>
        <dbReference type="Proteomes" id="UP001230156"/>
    </source>
</evidence>
<dbReference type="PANTHER" id="PTHR44591">
    <property type="entry name" value="STRESS RESPONSE REGULATOR PROTEIN 1"/>
    <property type="match status" value="1"/>
</dbReference>
<dbReference type="Gene3D" id="3.40.50.2300">
    <property type="match status" value="1"/>
</dbReference>
<dbReference type="InterPro" id="IPR050595">
    <property type="entry name" value="Bact_response_regulator"/>
</dbReference>
<sequence length="127" mass="13428">MGRILASDPHIAIIDDDASVRAAIGSLVRSLGYIAQSYASAELFLLSGDLPQTDCIVTDVQMPSGMSGLDLQDRLTAAGVKVPTVIITAFPEEHVRNRARAGGAIGFLAKPFDGRTLVKLLVDAVEH</sequence>
<comment type="caution">
    <text evidence="4">The sequence shown here is derived from an EMBL/GenBank/DDBJ whole genome shotgun (WGS) entry which is preliminary data.</text>
</comment>
<dbReference type="InterPro" id="IPR001789">
    <property type="entry name" value="Sig_transdc_resp-reg_receiver"/>
</dbReference>
<reference evidence="5" key="1">
    <citation type="submission" date="2023-08" db="EMBL/GenBank/DDBJ databases">
        <title>Rhodospirillaceae gen. nov., a novel taxon isolated from the Yangtze River Yuezi River estuary sludge.</title>
        <authorList>
            <person name="Ruan L."/>
        </authorList>
    </citation>
    <scope>NUCLEOTIDE SEQUENCE [LARGE SCALE GENOMIC DNA]</scope>
    <source>
        <strain evidence="5">R-7</strain>
    </source>
</reference>
<accession>A0ABU0YUU1</accession>
<keyword evidence="5" id="KW-1185">Reference proteome</keyword>
<dbReference type="Proteomes" id="UP001230156">
    <property type="component" value="Unassembled WGS sequence"/>
</dbReference>
<evidence type="ECO:0000256" key="2">
    <source>
        <dbReference type="PROSITE-ProRule" id="PRU00169"/>
    </source>
</evidence>
<dbReference type="SMART" id="SM00448">
    <property type="entry name" value="REC"/>
    <property type="match status" value="1"/>
</dbReference>